<evidence type="ECO:0000256" key="1">
    <source>
        <dbReference type="SAM" id="SignalP"/>
    </source>
</evidence>
<dbReference type="EMBL" id="CP069044">
    <property type="protein sequence ID" value="QRD07226.1"/>
    <property type="molecule type" value="Genomic_DNA"/>
</dbReference>
<gene>
    <name evidence="2" type="ORF">JI435_424100</name>
</gene>
<name>A0A7U2ICC9_PHANO</name>
<dbReference type="VEuPathDB" id="FungiDB:JI435_424100"/>
<keyword evidence="1" id="KW-0732">Signal</keyword>
<reference evidence="3" key="1">
    <citation type="journal article" date="2021" name="BMC Genomics">
        <title>Chromosome-level genome assembly and manually-curated proteome of model necrotroph Parastagonospora nodorum Sn15 reveals a genome-wide trove of candidate effector homologs, and redundancy of virulence-related functions within an accessory chromosome.</title>
        <authorList>
            <person name="Bertazzoni S."/>
            <person name="Jones D.A.B."/>
            <person name="Phan H.T."/>
            <person name="Tan K.-C."/>
            <person name="Hane J.K."/>
        </authorList>
    </citation>
    <scope>NUCLEOTIDE SEQUENCE [LARGE SCALE GENOMIC DNA]</scope>
    <source>
        <strain evidence="3">SN15 / ATCC MYA-4574 / FGSC 10173)</strain>
    </source>
</reference>
<evidence type="ECO:0008006" key="4">
    <source>
        <dbReference type="Google" id="ProtNLM"/>
    </source>
</evidence>
<evidence type="ECO:0000313" key="3">
    <source>
        <dbReference type="Proteomes" id="UP000663193"/>
    </source>
</evidence>
<proteinExistence type="predicted"/>
<dbReference type="AlphaFoldDB" id="A0A7U2ICC9"/>
<accession>A0A7U2ICC9</accession>
<evidence type="ECO:0000313" key="2">
    <source>
        <dbReference type="EMBL" id="QRD07226.1"/>
    </source>
</evidence>
<dbReference type="Proteomes" id="UP000663193">
    <property type="component" value="Chromosome 22"/>
</dbReference>
<keyword evidence="3" id="KW-1185">Reference proteome</keyword>
<feature type="chain" id="PRO_5030751927" description="Secreted protein" evidence="1">
    <location>
        <begin position="22"/>
        <end position="78"/>
    </location>
</feature>
<protein>
    <recommendedName>
        <fullName evidence="4">Secreted protein</fullName>
    </recommendedName>
</protein>
<feature type="signal peptide" evidence="1">
    <location>
        <begin position="1"/>
        <end position="21"/>
    </location>
</feature>
<organism evidence="2 3">
    <name type="scientific">Phaeosphaeria nodorum (strain SN15 / ATCC MYA-4574 / FGSC 10173)</name>
    <name type="common">Glume blotch fungus</name>
    <name type="synonym">Parastagonospora nodorum</name>
    <dbReference type="NCBI Taxonomy" id="321614"/>
    <lineage>
        <taxon>Eukaryota</taxon>
        <taxon>Fungi</taxon>
        <taxon>Dikarya</taxon>
        <taxon>Ascomycota</taxon>
        <taxon>Pezizomycotina</taxon>
        <taxon>Dothideomycetes</taxon>
        <taxon>Pleosporomycetidae</taxon>
        <taxon>Pleosporales</taxon>
        <taxon>Pleosporineae</taxon>
        <taxon>Phaeosphaeriaceae</taxon>
        <taxon>Parastagonospora</taxon>
    </lineage>
</organism>
<sequence length="78" mass="8418">MHARAFGISVVSLLRMTKILMQNATRSQCGCWYLSALAGPVSPPKPSMAFSAAHAAWGLITQVRGDGRVESAARRGMW</sequence>